<feature type="transmembrane region" description="Helical" evidence="10">
    <location>
        <begin position="686"/>
        <end position="706"/>
    </location>
</feature>
<sequence>MTPTDSALALRGLTFTPVGRRSPTLTDVTLSIPAGQRVLLAGASGSGKSTLLRALAGLLADGDTTGEVPPEPADASRRALMVQNPAHAIVAANAGLDIAFAPENEQVPPADMPETVERARALAQFDAPLHTDPFALSGGQQQRLSLAGTLAVTSAVMLMDEPLSMVDEATAREIRASILSAADATGRTLVIADHRLDAWWDEMDRVIVLGPGGRILADDTPERIDLHQPELLCELGLAIEPCSAPPAPASPASPPAASALHDRPAAHSSAPVLDVNGALAESDLLAETVHVTAHPGDLVVLTGPSGVGKSTLLRRLIDEGPCSFLPQNPEISFCASTVLGEAMATPGVTEEAARAALEQVRIGHLAQANPFTLSGGEQRRLAFAAATASNRPVLLLDEPTVGLDPLARRDVLDMIRAQRDAGVAVIAATHDPGLVAEAEREVPLVPSASRSDMHRRPADGAASAPIPRVRRSPVVPADGMNPLVIIAVALAAAIGSFAVDSLLVGAVAASLTLLVVPLAARTPKRLGLRLLPVSLAALSLAWSTLLLSGRPWGEAATWALAASEALRLFAFVAPGAVLAEAVDPTRLGQALAQHLRMPARAMAAMTAGLVRVGHIRAQWSEILLIRRVRGIHRRNPVKLYAGATLTLLVWTLRGAETQAVAMDARGFAEAKDRTWAHRSRFHRIDAVGLVLVLVFAFVPLAVRLLLG</sequence>
<evidence type="ECO:0000256" key="7">
    <source>
        <dbReference type="ARBA" id="ARBA00022989"/>
    </source>
</evidence>
<dbReference type="InterPro" id="IPR050095">
    <property type="entry name" value="ECF_ABC_transporter_ATP-bd"/>
</dbReference>
<accession>A0A839QXN7</accession>
<proteinExistence type="inferred from homology"/>
<dbReference type="CDD" id="cd03225">
    <property type="entry name" value="ABC_cobalt_CbiO_domain1"/>
    <property type="match status" value="2"/>
</dbReference>
<evidence type="ECO:0000313" key="12">
    <source>
        <dbReference type="EMBL" id="MBB3022731.1"/>
    </source>
</evidence>
<dbReference type="SMART" id="SM00382">
    <property type="entry name" value="AAA"/>
    <property type="match status" value="2"/>
</dbReference>
<dbReference type="GO" id="GO:0016887">
    <property type="term" value="F:ATP hydrolysis activity"/>
    <property type="evidence" value="ECO:0007669"/>
    <property type="project" value="InterPro"/>
</dbReference>
<dbReference type="EMBL" id="JACHWP010000001">
    <property type="protein sequence ID" value="MBB3022731.1"/>
    <property type="molecule type" value="Genomic_DNA"/>
</dbReference>
<evidence type="ECO:0000256" key="3">
    <source>
        <dbReference type="ARBA" id="ARBA00022448"/>
    </source>
</evidence>
<keyword evidence="12" id="KW-0378">Hydrolase</keyword>
<dbReference type="GO" id="GO:0043190">
    <property type="term" value="C:ATP-binding cassette (ABC) transporter complex"/>
    <property type="evidence" value="ECO:0007669"/>
    <property type="project" value="TreeGrafter"/>
</dbReference>
<dbReference type="RefSeq" id="WP_183375010.1">
    <property type="nucleotide sequence ID" value="NZ_CBCSFZ010000004.1"/>
</dbReference>
<dbReference type="Proteomes" id="UP000568050">
    <property type="component" value="Unassembled WGS sequence"/>
</dbReference>
<keyword evidence="5" id="KW-0547">Nucleotide-binding</keyword>
<feature type="compositionally biased region" description="Pro residues" evidence="9">
    <location>
        <begin position="245"/>
        <end position="254"/>
    </location>
</feature>
<dbReference type="PROSITE" id="PS50893">
    <property type="entry name" value="ABC_TRANSPORTER_2"/>
    <property type="match status" value="2"/>
</dbReference>
<comment type="caution">
    <text evidence="12">The sequence shown here is derived from an EMBL/GenBank/DDBJ whole genome shotgun (WGS) entry which is preliminary data.</text>
</comment>
<keyword evidence="13" id="KW-1185">Reference proteome</keyword>
<evidence type="ECO:0000256" key="9">
    <source>
        <dbReference type="SAM" id="MobiDB-lite"/>
    </source>
</evidence>
<feature type="transmembrane region" description="Helical" evidence="10">
    <location>
        <begin position="528"/>
        <end position="549"/>
    </location>
</feature>
<dbReference type="EC" id="3.6.3.-" evidence="12"/>
<evidence type="ECO:0000256" key="4">
    <source>
        <dbReference type="ARBA" id="ARBA00022692"/>
    </source>
</evidence>
<dbReference type="PANTHER" id="PTHR43553">
    <property type="entry name" value="HEAVY METAL TRANSPORTER"/>
    <property type="match status" value="1"/>
</dbReference>
<feature type="domain" description="ABC transporter" evidence="11">
    <location>
        <begin position="270"/>
        <end position="472"/>
    </location>
</feature>
<keyword evidence="7 10" id="KW-1133">Transmembrane helix</keyword>
<keyword evidence="6 12" id="KW-0067">ATP-binding</keyword>
<dbReference type="Pfam" id="PF00005">
    <property type="entry name" value="ABC_tran"/>
    <property type="match status" value="2"/>
</dbReference>
<feature type="region of interest" description="Disordered" evidence="9">
    <location>
        <begin position="245"/>
        <end position="265"/>
    </location>
</feature>
<dbReference type="GO" id="GO:0042626">
    <property type="term" value="F:ATPase-coupled transmembrane transporter activity"/>
    <property type="evidence" value="ECO:0007669"/>
    <property type="project" value="TreeGrafter"/>
</dbReference>
<dbReference type="InterPro" id="IPR017871">
    <property type="entry name" value="ABC_transporter-like_CS"/>
</dbReference>
<dbReference type="PANTHER" id="PTHR43553:SF24">
    <property type="entry name" value="ENERGY-COUPLING FACTOR TRANSPORTER ATP-BINDING PROTEIN ECFA1"/>
    <property type="match status" value="1"/>
</dbReference>
<evidence type="ECO:0000313" key="13">
    <source>
        <dbReference type="Proteomes" id="UP000568050"/>
    </source>
</evidence>
<dbReference type="InterPro" id="IPR003439">
    <property type="entry name" value="ABC_transporter-like_ATP-bd"/>
</dbReference>
<comment type="subcellular location">
    <subcellularLocation>
        <location evidence="1">Membrane</location>
        <topology evidence="1">Multi-pass membrane protein</topology>
    </subcellularLocation>
</comment>
<comment type="similarity">
    <text evidence="2">Belongs to the ABC transporter superfamily.</text>
</comment>
<dbReference type="CDD" id="cd16914">
    <property type="entry name" value="EcfT"/>
    <property type="match status" value="1"/>
</dbReference>
<keyword evidence="3" id="KW-0813">Transport</keyword>
<gene>
    <name evidence="12" type="ORF">FHX50_000979</name>
</gene>
<feature type="transmembrane region" description="Helical" evidence="10">
    <location>
        <begin position="483"/>
        <end position="516"/>
    </location>
</feature>
<keyword evidence="4 10" id="KW-0812">Transmembrane</keyword>
<evidence type="ECO:0000256" key="8">
    <source>
        <dbReference type="ARBA" id="ARBA00023136"/>
    </source>
</evidence>
<name>A0A839QXN7_9MICO</name>
<evidence type="ECO:0000256" key="6">
    <source>
        <dbReference type="ARBA" id="ARBA00022840"/>
    </source>
</evidence>
<protein>
    <submittedName>
        <fullName evidence="12">Energy-coupling factor transport system ATP-binding protein</fullName>
        <ecNumber evidence="12">3.6.3.-</ecNumber>
    </submittedName>
</protein>
<organism evidence="12 13">
    <name type="scientific">Helcobacillus massiliensis</name>
    <dbReference type="NCBI Taxonomy" id="521392"/>
    <lineage>
        <taxon>Bacteria</taxon>
        <taxon>Bacillati</taxon>
        <taxon>Actinomycetota</taxon>
        <taxon>Actinomycetes</taxon>
        <taxon>Micrococcales</taxon>
        <taxon>Dermabacteraceae</taxon>
        <taxon>Helcobacillus</taxon>
    </lineage>
</organism>
<feature type="domain" description="ABC transporter" evidence="11">
    <location>
        <begin position="8"/>
        <end position="236"/>
    </location>
</feature>
<evidence type="ECO:0000256" key="2">
    <source>
        <dbReference type="ARBA" id="ARBA00005417"/>
    </source>
</evidence>
<dbReference type="InterPro" id="IPR027417">
    <property type="entry name" value="P-loop_NTPase"/>
</dbReference>
<dbReference type="Gene3D" id="3.40.50.300">
    <property type="entry name" value="P-loop containing nucleotide triphosphate hydrolases"/>
    <property type="match status" value="2"/>
</dbReference>
<dbReference type="GO" id="GO:0005524">
    <property type="term" value="F:ATP binding"/>
    <property type="evidence" value="ECO:0007669"/>
    <property type="project" value="UniProtKB-KW"/>
</dbReference>
<dbReference type="AlphaFoldDB" id="A0A839QXN7"/>
<evidence type="ECO:0000259" key="11">
    <source>
        <dbReference type="PROSITE" id="PS50893"/>
    </source>
</evidence>
<dbReference type="InterPro" id="IPR003339">
    <property type="entry name" value="ABC/ECF_trnsptr_transmembrane"/>
</dbReference>
<dbReference type="PROSITE" id="PS00211">
    <property type="entry name" value="ABC_TRANSPORTER_1"/>
    <property type="match status" value="2"/>
</dbReference>
<evidence type="ECO:0000256" key="1">
    <source>
        <dbReference type="ARBA" id="ARBA00004141"/>
    </source>
</evidence>
<keyword evidence="8 10" id="KW-0472">Membrane</keyword>
<dbReference type="InterPro" id="IPR003593">
    <property type="entry name" value="AAA+_ATPase"/>
</dbReference>
<reference evidence="12 13" key="1">
    <citation type="submission" date="2020-08" db="EMBL/GenBank/DDBJ databases">
        <title>Sequencing the genomes of 1000 actinobacteria strains.</title>
        <authorList>
            <person name="Klenk H.-P."/>
        </authorList>
    </citation>
    <scope>NUCLEOTIDE SEQUENCE [LARGE SCALE GENOMIC DNA]</scope>
    <source>
        <strain evidence="12 13">DSM 23040</strain>
    </source>
</reference>
<evidence type="ECO:0000256" key="10">
    <source>
        <dbReference type="SAM" id="Phobius"/>
    </source>
</evidence>
<evidence type="ECO:0000256" key="5">
    <source>
        <dbReference type="ARBA" id="ARBA00022741"/>
    </source>
</evidence>
<dbReference type="SUPFAM" id="SSF52540">
    <property type="entry name" value="P-loop containing nucleoside triphosphate hydrolases"/>
    <property type="match status" value="2"/>
</dbReference>
<dbReference type="InterPro" id="IPR015856">
    <property type="entry name" value="ABC_transpr_CbiO/EcfA_su"/>
</dbReference>